<dbReference type="PANTHER" id="PTHR10736:SF65">
    <property type="entry name" value="BESTROPHIN 1, ISOFORM C-RELATED"/>
    <property type="match status" value="1"/>
</dbReference>
<comment type="subcellular location">
    <subcellularLocation>
        <location evidence="6">Cell membrane</location>
        <topology evidence="6">Multi-pass membrane protein</topology>
    </subcellularLocation>
    <subcellularLocation>
        <location evidence="1">Membrane</location>
    </subcellularLocation>
</comment>
<keyword evidence="2 6" id="KW-0812">Transmembrane</keyword>
<accession>A0A6G0T8V6</accession>
<dbReference type="GO" id="GO:0034707">
    <property type="term" value="C:chloride channel complex"/>
    <property type="evidence" value="ECO:0007669"/>
    <property type="project" value="UniProtKB-KW"/>
</dbReference>
<organism evidence="7 8">
    <name type="scientific">Aphis glycines</name>
    <name type="common">Soybean aphid</name>
    <dbReference type="NCBI Taxonomy" id="307491"/>
    <lineage>
        <taxon>Eukaryota</taxon>
        <taxon>Metazoa</taxon>
        <taxon>Ecdysozoa</taxon>
        <taxon>Arthropoda</taxon>
        <taxon>Hexapoda</taxon>
        <taxon>Insecta</taxon>
        <taxon>Pterygota</taxon>
        <taxon>Neoptera</taxon>
        <taxon>Paraneoptera</taxon>
        <taxon>Hemiptera</taxon>
        <taxon>Sternorrhyncha</taxon>
        <taxon>Aphidomorpha</taxon>
        <taxon>Aphidoidea</taxon>
        <taxon>Aphididae</taxon>
        <taxon>Aphidini</taxon>
        <taxon>Aphis</taxon>
        <taxon>Aphis</taxon>
    </lineage>
</organism>
<feature type="transmembrane region" description="Helical" evidence="6">
    <location>
        <begin position="272"/>
        <end position="290"/>
    </location>
</feature>
<dbReference type="Proteomes" id="UP000475862">
    <property type="component" value="Unassembled WGS sequence"/>
</dbReference>
<reference evidence="7 8" key="1">
    <citation type="submission" date="2019-08" db="EMBL/GenBank/DDBJ databases">
        <title>The genome of the soybean aphid Biotype 1, its phylome, world population structure and adaptation to the North American continent.</title>
        <authorList>
            <person name="Giordano R."/>
            <person name="Donthu R.K."/>
            <person name="Hernandez A.G."/>
            <person name="Wright C.L."/>
            <person name="Zimin A.V."/>
        </authorList>
    </citation>
    <scope>NUCLEOTIDE SEQUENCE [LARGE SCALE GENOMIC DNA]</scope>
    <source>
        <tissue evidence="7">Whole aphids</tissue>
    </source>
</reference>
<dbReference type="EMBL" id="VYZN01000054">
    <property type="protein sequence ID" value="KAE9526949.1"/>
    <property type="molecule type" value="Genomic_DNA"/>
</dbReference>
<dbReference type="InterPro" id="IPR021134">
    <property type="entry name" value="Bestrophin-like"/>
</dbReference>
<dbReference type="InterPro" id="IPR000615">
    <property type="entry name" value="Bestrophin"/>
</dbReference>
<sequence length="530" mass="61767">VSSQKLFKFILDVCKMTITYTDQVATCRGLGCFWKLLFRWKGSIYKLLWPNLILFTVCYFTLSFTYRIVLTNSQRDLFEKISLHCQMYTSLIPVSFILGFYVAVVVGRWWNQYLSIPYPDSLALYVSTLIIRQNDRSRLIRRTIMRYANLSILMTLTMICPAVKKRFSTMDHLVESGFLMPDEKALLESMNSKTSHPNYWMPLVWAATIVSQAKTEGYITNEFSIITLIDEINKIKSNCAGLLSYDWISVPLVYTQCQIIDTISKIDIKIQLIFQVTTLAVYVYFVASLMGNQYLDPRKGYPTHPIDLVIPIFTFFQFFFYMGWLMVAETLVNPFGDDDDDFDVNWLIDRNLQVSYIIVDEMHQEYPVMIKDQYWNEIFPPKLPYTEETKHLQITPFLGSAQAIEAQTDYNEKKPTVTSYDKKMITVQETKQKPKILTEVSNMMAMEYHKNAYRHDDYYNNFSSNKSDTIEEINREKHVNDFGESLVSLTEYSRSQLLPSTSTQPQYISRTTTFSVSSCSGDESDQEHQI</sequence>
<evidence type="ECO:0000313" key="7">
    <source>
        <dbReference type="EMBL" id="KAE9526949.1"/>
    </source>
</evidence>
<dbReference type="Pfam" id="PF01062">
    <property type="entry name" value="Bestrophin"/>
    <property type="match status" value="2"/>
</dbReference>
<evidence type="ECO:0000256" key="6">
    <source>
        <dbReference type="RuleBase" id="RU363126"/>
    </source>
</evidence>
<evidence type="ECO:0000313" key="8">
    <source>
        <dbReference type="Proteomes" id="UP000475862"/>
    </source>
</evidence>
<keyword evidence="6" id="KW-1003">Cell membrane</keyword>
<feature type="non-terminal residue" evidence="7">
    <location>
        <position position="1"/>
    </location>
</feature>
<keyword evidence="6" id="KW-0813">Transport</keyword>
<comment type="similarity">
    <text evidence="5 6">Belongs to the anion channel-forming bestrophin (TC 1.A.46) family. Calcium-sensitive chloride channel subfamily.</text>
</comment>
<dbReference type="PANTHER" id="PTHR10736">
    <property type="entry name" value="BESTROPHIN"/>
    <property type="match status" value="1"/>
</dbReference>
<proteinExistence type="inferred from homology"/>
<evidence type="ECO:0000256" key="1">
    <source>
        <dbReference type="ARBA" id="ARBA00004370"/>
    </source>
</evidence>
<protein>
    <recommendedName>
        <fullName evidence="6">Bestrophin homolog</fullName>
    </recommendedName>
</protein>
<dbReference type="GO" id="GO:0005254">
    <property type="term" value="F:chloride channel activity"/>
    <property type="evidence" value="ECO:0007669"/>
    <property type="project" value="UniProtKB-KW"/>
</dbReference>
<keyword evidence="3 6" id="KW-1133">Transmembrane helix</keyword>
<feature type="transmembrane region" description="Helical" evidence="6">
    <location>
        <begin position="47"/>
        <end position="70"/>
    </location>
</feature>
<comment type="caution">
    <text evidence="7">The sequence shown here is derived from an EMBL/GenBank/DDBJ whole genome shotgun (WGS) entry which is preliminary data.</text>
</comment>
<dbReference type="GO" id="GO:0005886">
    <property type="term" value="C:plasma membrane"/>
    <property type="evidence" value="ECO:0007669"/>
    <property type="project" value="UniProtKB-SubCell"/>
</dbReference>
<feature type="transmembrane region" description="Helical" evidence="6">
    <location>
        <begin position="144"/>
        <end position="163"/>
    </location>
</feature>
<keyword evidence="6" id="KW-0868">Chloride</keyword>
<keyword evidence="6" id="KW-0406">Ion transport</keyword>
<keyword evidence="6" id="KW-0407">Ion channel</keyword>
<keyword evidence="6" id="KW-0869">Chloride channel</keyword>
<feature type="transmembrane region" description="Helical" evidence="6">
    <location>
        <begin position="91"/>
        <end position="110"/>
    </location>
</feature>
<keyword evidence="4 6" id="KW-0472">Membrane</keyword>
<evidence type="ECO:0000256" key="2">
    <source>
        <dbReference type="ARBA" id="ARBA00022692"/>
    </source>
</evidence>
<name>A0A6G0T8V6_APHGL</name>
<keyword evidence="8" id="KW-1185">Reference proteome</keyword>
<dbReference type="AlphaFoldDB" id="A0A6G0T8V6"/>
<dbReference type="OrthoDB" id="201595at2759"/>
<gene>
    <name evidence="7" type="ORF">AGLY_013597</name>
</gene>
<feature type="transmembrane region" description="Helical" evidence="6">
    <location>
        <begin position="310"/>
        <end position="327"/>
    </location>
</feature>
<evidence type="ECO:0000256" key="5">
    <source>
        <dbReference type="ARBA" id="ARBA00034769"/>
    </source>
</evidence>
<evidence type="ECO:0000256" key="4">
    <source>
        <dbReference type="ARBA" id="ARBA00023136"/>
    </source>
</evidence>
<evidence type="ECO:0000256" key="3">
    <source>
        <dbReference type="ARBA" id="ARBA00022989"/>
    </source>
</evidence>
<comment type="function">
    <text evidence="6">Forms chloride channels.</text>
</comment>